<dbReference type="RefSeq" id="WP_007620208.1">
    <property type="nucleotide sequence ID" value="NZ_BAEO01000031.1"/>
</dbReference>
<comment type="caution">
    <text evidence="1">The sequence shown here is derived from an EMBL/GenBank/DDBJ whole genome shotgun (WGS) entry which is preliminary data.</text>
</comment>
<name>K6YRW0_9ALTE</name>
<dbReference type="EMBL" id="BAEO01000031">
    <property type="protein sequence ID" value="GAC19413.1"/>
    <property type="molecule type" value="Genomic_DNA"/>
</dbReference>
<dbReference type="STRING" id="493475.GARC_2447"/>
<protein>
    <recommendedName>
        <fullName evidence="3">Beta-ketoacyl synthase N-terminal domain-containing protein</fullName>
    </recommendedName>
</protein>
<evidence type="ECO:0000313" key="1">
    <source>
        <dbReference type="EMBL" id="GAC19413.1"/>
    </source>
</evidence>
<gene>
    <name evidence="1" type="ORF">GARC_2447</name>
</gene>
<organism evidence="1 2">
    <name type="scientific">Paraglaciecola arctica BSs20135</name>
    <dbReference type="NCBI Taxonomy" id="493475"/>
    <lineage>
        <taxon>Bacteria</taxon>
        <taxon>Pseudomonadati</taxon>
        <taxon>Pseudomonadota</taxon>
        <taxon>Gammaproteobacteria</taxon>
        <taxon>Alteromonadales</taxon>
        <taxon>Alteromonadaceae</taxon>
        <taxon>Paraglaciecola</taxon>
    </lineage>
</organism>
<dbReference type="AlphaFoldDB" id="K6YRW0"/>
<evidence type="ECO:0000313" key="2">
    <source>
        <dbReference type="Proteomes" id="UP000006327"/>
    </source>
</evidence>
<proteinExistence type="predicted"/>
<evidence type="ECO:0008006" key="3">
    <source>
        <dbReference type="Google" id="ProtNLM"/>
    </source>
</evidence>
<dbReference type="OrthoDB" id="6194976at2"/>
<sequence>MKVLAILHTALNTSLGLDCRSSAAGARAGLVRSQEADNYPLGMPAMDEIEKAIIHPLPFITSGFQDQARLGIILTKTLADICEQLNRDNINIPLDVYFSLPHPHRTNQGIALQTDEPSAQEFELEALLDNEEPDETLYHSTINKSFKDLPWPVVPKIKKIFFSGSSGVSECINAVNCNNQAADNDVREQASLSIIVAVDSLVSIKELEWLHGCSRLKSSDNPVGVQPGEAGAAFTVCTPKAAAQLGLKPQANIQQCIIDKNSTSQLKAQIPDGKVLANILNRLLPVTDKDNIFQAWVMSDHNGEEPRAAEWGGALHFLTKAKPHTVVSDTWFPVTSFGYTDAAYGAIAIVLICEAFNRGYAPSSHAYAMASADGVLRSGITVSLANERQNNVQ</sequence>
<accession>K6YRW0</accession>
<keyword evidence="2" id="KW-1185">Reference proteome</keyword>
<reference evidence="1 2" key="1">
    <citation type="journal article" date="2017" name="Antonie Van Leeuwenhoek">
        <title>Rhizobium rhizosphaerae sp. nov., a novel species isolated from rice rhizosphere.</title>
        <authorList>
            <person name="Zhao J.J."/>
            <person name="Zhang J."/>
            <person name="Zhang R.J."/>
            <person name="Zhang C.W."/>
            <person name="Yin H.Q."/>
            <person name="Zhang X.X."/>
        </authorList>
    </citation>
    <scope>NUCLEOTIDE SEQUENCE [LARGE SCALE GENOMIC DNA]</scope>
    <source>
        <strain evidence="1 2">BSs20135</strain>
    </source>
</reference>
<dbReference type="eggNOG" id="COG0304">
    <property type="taxonomic scope" value="Bacteria"/>
</dbReference>
<dbReference type="Proteomes" id="UP000006327">
    <property type="component" value="Unassembled WGS sequence"/>
</dbReference>